<dbReference type="CDD" id="cd02980">
    <property type="entry name" value="TRX_Fd_family"/>
    <property type="match status" value="1"/>
</dbReference>
<reference evidence="1" key="1">
    <citation type="journal article" date="2014" name="Int. J. Syst. Evol. Microbiol.">
        <title>Complete genome sequence of Corynebacterium casei LMG S-19264T (=DSM 44701T), isolated from a smear-ripened cheese.</title>
        <authorList>
            <consortium name="US DOE Joint Genome Institute (JGI-PGF)"/>
            <person name="Walter F."/>
            <person name="Albersmeier A."/>
            <person name="Kalinowski J."/>
            <person name="Ruckert C."/>
        </authorList>
    </citation>
    <scope>NUCLEOTIDE SEQUENCE</scope>
    <source>
        <strain evidence="1">CGMCC 1.15178</strain>
    </source>
</reference>
<reference evidence="1" key="2">
    <citation type="submission" date="2020-09" db="EMBL/GenBank/DDBJ databases">
        <authorList>
            <person name="Sun Q."/>
            <person name="Zhou Y."/>
        </authorList>
    </citation>
    <scope>NUCLEOTIDE SEQUENCE</scope>
    <source>
        <strain evidence="1">CGMCC 1.15178</strain>
    </source>
</reference>
<accession>A0A916YUE8</accession>
<keyword evidence="2" id="KW-1185">Reference proteome</keyword>
<name>A0A916YUE8_9BACL</name>
<dbReference type="InterPro" id="IPR036249">
    <property type="entry name" value="Thioredoxin-like_sf"/>
</dbReference>
<dbReference type="AlphaFoldDB" id="A0A916YUE8"/>
<evidence type="ECO:0000313" key="1">
    <source>
        <dbReference type="EMBL" id="GGD62369.1"/>
    </source>
</evidence>
<dbReference type="RefSeq" id="WP_188991479.1">
    <property type="nucleotide sequence ID" value="NZ_BMHP01000001.1"/>
</dbReference>
<sequence>MTMKIMVCAGKMCVKKNGEEGIEAVAASIRNEVERLGMQHEVEVGLGKCMRAYAKGCVVTTHPDMSKYFKVTPESGRDIAGVVAELKTCVSA</sequence>
<dbReference type="Proteomes" id="UP000612456">
    <property type="component" value="Unassembled WGS sequence"/>
</dbReference>
<dbReference type="SUPFAM" id="SSF52833">
    <property type="entry name" value="Thioredoxin-like"/>
    <property type="match status" value="1"/>
</dbReference>
<gene>
    <name evidence="1" type="ORF">GCM10010911_20340</name>
</gene>
<protein>
    <recommendedName>
        <fullName evidence="3">(2Fe-2S) ferredoxin domain-containing protein</fullName>
    </recommendedName>
</protein>
<organism evidence="1 2">
    <name type="scientific">Paenibacillus nasutitermitis</name>
    <dbReference type="NCBI Taxonomy" id="1652958"/>
    <lineage>
        <taxon>Bacteria</taxon>
        <taxon>Bacillati</taxon>
        <taxon>Bacillota</taxon>
        <taxon>Bacilli</taxon>
        <taxon>Bacillales</taxon>
        <taxon>Paenibacillaceae</taxon>
        <taxon>Paenibacillus</taxon>
    </lineage>
</organism>
<comment type="caution">
    <text evidence="1">The sequence shown here is derived from an EMBL/GenBank/DDBJ whole genome shotgun (WGS) entry which is preliminary data.</text>
</comment>
<dbReference type="Gene3D" id="3.40.30.10">
    <property type="entry name" value="Glutaredoxin"/>
    <property type="match status" value="1"/>
</dbReference>
<evidence type="ECO:0000313" key="2">
    <source>
        <dbReference type="Proteomes" id="UP000612456"/>
    </source>
</evidence>
<evidence type="ECO:0008006" key="3">
    <source>
        <dbReference type="Google" id="ProtNLM"/>
    </source>
</evidence>
<proteinExistence type="predicted"/>
<dbReference type="EMBL" id="BMHP01000001">
    <property type="protein sequence ID" value="GGD62369.1"/>
    <property type="molecule type" value="Genomic_DNA"/>
</dbReference>